<dbReference type="Proteomes" id="UP001568358">
    <property type="component" value="Unassembled WGS sequence"/>
</dbReference>
<dbReference type="InterPro" id="IPR010090">
    <property type="entry name" value="Phage_tape_meas"/>
</dbReference>
<evidence type="ECO:0000256" key="2">
    <source>
        <dbReference type="SAM" id="MobiDB-lite"/>
    </source>
</evidence>
<dbReference type="PANTHER" id="PTHR37813">
    <property type="entry name" value="FELS-2 PROPHAGE PROTEIN"/>
    <property type="match status" value="1"/>
</dbReference>
<evidence type="ECO:0000313" key="4">
    <source>
        <dbReference type="EMBL" id="MEZ6854360.1"/>
    </source>
</evidence>
<reference evidence="4 5" key="1">
    <citation type="submission" date="2024-07" db="EMBL/GenBank/DDBJ databases">
        <title>Active virus-host system and metabolic interactions in a Lokiarchaeon culture.</title>
        <authorList>
            <person name="Ponce Toledo R.I."/>
            <person name="Rodrigues Oliveira T."/>
            <person name="Schleper C."/>
        </authorList>
    </citation>
    <scope>NUCLEOTIDE SEQUENCE [LARGE SCALE GENOMIC DNA]</scope>
    <source>
        <strain evidence="4 5">B35</strain>
    </source>
</reference>
<feature type="domain" description="Phage tail tape measure protein" evidence="3">
    <location>
        <begin position="91"/>
        <end position="271"/>
    </location>
</feature>
<keyword evidence="1" id="KW-1188">Viral release from host cell</keyword>
<dbReference type="EMBL" id="JBFSOO010000010">
    <property type="protein sequence ID" value="MEZ6854360.1"/>
    <property type="molecule type" value="Genomic_DNA"/>
</dbReference>
<comment type="caution">
    <text evidence="4">The sequence shown here is derived from an EMBL/GenBank/DDBJ whole genome shotgun (WGS) entry which is preliminary data.</text>
</comment>
<dbReference type="RefSeq" id="WP_371150846.1">
    <property type="nucleotide sequence ID" value="NZ_JBFSOO010000010.1"/>
</dbReference>
<name>A0ABV4JUD4_9BACT</name>
<evidence type="ECO:0000313" key="5">
    <source>
        <dbReference type="Proteomes" id="UP001568358"/>
    </source>
</evidence>
<keyword evidence="5" id="KW-1185">Reference proteome</keyword>
<dbReference type="Pfam" id="PF10145">
    <property type="entry name" value="PhageMin_Tail"/>
    <property type="match status" value="1"/>
</dbReference>
<sequence length="845" mass="89730">MSTVSTRIVISAKDTATGVFRKTGMQVESLKRKVFSLNSAVAGLGLGLGGREVYQQARDFETALTDMAKVTNRELGLIRSDIMSLPPELGNATELMRGYYQVISAGVTDPAKAMDMLVTSAKSANAAHTAQDDVVKALTKTMAGFGGEIKNATEASDLLFSIEKVGQTSFAELVPVMGDLSTLSHALGLNTSELGGALAHVTQTAGSTGQAATQYKAVLMGLYKPTEKMEKMLTKLGYESGKALVSDKGFVGALQAVKQGSEQTHVALGDLFESSEALIALNALFANSFTTLESNIASVRDGVGGSSAAWDKWLSSAEAMENALKNQLGNALVELGTELLPVVKDGMADFTGWVTENKGEIKGWGQDVSTVLTSAASGTKDLLGVFHSLPEWMKDASGMGLIGGMLFGPKGAAVATLLATTMDAADKFSKGHDAYKNGTISFGEWASSDDKELDALLAERETVQGQIKQLDAQRDGYVHKRKSSYYTDDQEFYDAKIAEVTKKIDDLKLKQEAQRLELASRHFANSAAPVTPQSTQSVGGKDQPKGTKADPITVSLSGTETLWSKVGIDKNSAYAYDLNNMDSVYADRDEAMDRAFEQAAKRQAKAAAKAHKEAAKEAAKAWKESTSSVQQVSETVAGTVGDAMGEMASGAEVNFESMANSIIRSLMRIYVTQPLVDGLGGLFSSFSSSLFSGGVNVGGAQGTSTGTGGGYNMGNGVVTGLHTGGLVGQSSTFSRSVPTSLFAGALRYHSGGTIKDILRPGEVPIIAEAGERMLTREQNAAYERMHNTPSAAPQINIHITNEDGTKSEVTNEESFFDGERWVCDMWMRGYKNNTNGMRDSLGGRR</sequence>
<evidence type="ECO:0000259" key="3">
    <source>
        <dbReference type="Pfam" id="PF10145"/>
    </source>
</evidence>
<evidence type="ECO:0000256" key="1">
    <source>
        <dbReference type="ARBA" id="ARBA00022612"/>
    </source>
</evidence>
<organism evidence="4 5">
    <name type="scientific">Halodesulfovibrio aestuarii</name>
    <dbReference type="NCBI Taxonomy" id="126333"/>
    <lineage>
        <taxon>Bacteria</taxon>
        <taxon>Pseudomonadati</taxon>
        <taxon>Thermodesulfobacteriota</taxon>
        <taxon>Desulfovibrionia</taxon>
        <taxon>Desulfovibrionales</taxon>
        <taxon>Desulfovibrionaceae</taxon>
        <taxon>Halodesulfovibrio</taxon>
    </lineage>
</organism>
<dbReference type="PANTHER" id="PTHR37813:SF1">
    <property type="entry name" value="FELS-2 PROPHAGE PROTEIN"/>
    <property type="match status" value="1"/>
</dbReference>
<protein>
    <submittedName>
        <fullName evidence="4">Phage tail tape measure protein</fullName>
    </submittedName>
</protein>
<gene>
    <name evidence="4" type="ORF">AB2Z07_12620</name>
</gene>
<dbReference type="NCBIfam" id="TIGR01760">
    <property type="entry name" value="tape_meas_TP901"/>
    <property type="match status" value="1"/>
</dbReference>
<accession>A0ABV4JUD4</accession>
<feature type="region of interest" description="Disordered" evidence="2">
    <location>
        <begin position="523"/>
        <end position="552"/>
    </location>
</feature>
<proteinExistence type="predicted"/>